<reference evidence="2 4" key="2">
    <citation type="submission" date="2019-04" db="EMBL/GenBank/DDBJ databases">
        <title>Genomic characterization of Staphylococcus petrasii strains.</title>
        <authorList>
            <person name="Vrbovska V."/>
            <person name="Kovarovic V."/>
            <person name="Maslanova I."/>
            <person name="Indrakova A."/>
            <person name="Petras P."/>
            <person name="Sedo O."/>
            <person name="Svec P."/>
            <person name="Fisarova L."/>
            <person name="Sedlacek I."/>
            <person name="Doskar J."/>
            <person name="Pantucek R."/>
        </authorList>
    </citation>
    <scope>NUCLEOTIDE SEQUENCE [LARGE SCALE GENOMIC DNA]</scope>
    <source>
        <strain evidence="2 4">P5404</strain>
    </source>
</reference>
<reference evidence="1 3" key="1">
    <citation type="submission" date="2018-06" db="EMBL/GenBank/DDBJ databases">
        <authorList>
            <consortium name="Pathogen Informatics"/>
            <person name="Doyle S."/>
        </authorList>
    </citation>
    <scope>NUCLEOTIDE SEQUENCE [LARGE SCALE GENOMIC DNA]</scope>
    <source>
        <strain evidence="1 3">NCTC13830</strain>
    </source>
</reference>
<organism evidence="1 3">
    <name type="scientific">Staphylococcus petrasii</name>
    <dbReference type="NCBI Taxonomy" id="1276936"/>
    <lineage>
        <taxon>Bacteria</taxon>
        <taxon>Bacillati</taxon>
        <taxon>Bacillota</taxon>
        <taxon>Bacilli</taxon>
        <taxon>Bacillales</taxon>
        <taxon>Staphylococcaceae</taxon>
        <taxon>Staphylococcus</taxon>
    </lineage>
</organism>
<gene>
    <name evidence="2" type="ORF">BJR09_03080</name>
    <name evidence="1" type="ORF">NCTC13830_02240</name>
</gene>
<evidence type="ECO:0000313" key="4">
    <source>
        <dbReference type="Proteomes" id="UP000297598"/>
    </source>
</evidence>
<name>A0A380G3C0_9STAP</name>
<evidence type="ECO:0000313" key="1">
    <source>
        <dbReference type="EMBL" id="SUM44850.1"/>
    </source>
</evidence>
<dbReference type="EMBL" id="SRLS01000003">
    <property type="protein sequence ID" value="TGE18844.1"/>
    <property type="molecule type" value="Genomic_DNA"/>
</dbReference>
<sequence>MNDEKLINDLSKSIQLAVEFTYEKSIFIKENFKKQDISFNIQIVFNFFYSIIETTDGIYSLTYDKNIGSINALARIQYESVIQFLMLLSDDYKTNILSYEYHQLKQLISTNDYLINTDNKYKTNFYKHENSKLKTFIKSKKFEIVRNEIPKNLKYSNWFIVTKGHPKTITQLIRNYFQNTSFIGREAVTKYYSFLSYNVHNHNVDRFVQNGYILPIRRDNLMDAPIEMVTMFMLASLLKLIDFLESELKISTKNKNEIVELFEKVNKFAKGKIKK</sequence>
<dbReference type="Pfam" id="PF18928">
    <property type="entry name" value="DUF5677"/>
    <property type="match status" value="1"/>
</dbReference>
<dbReference type="EMBL" id="UHDO01000001">
    <property type="protein sequence ID" value="SUM44850.1"/>
    <property type="molecule type" value="Genomic_DNA"/>
</dbReference>
<evidence type="ECO:0000313" key="3">
    <source>
        <dbReference type="Proteomes" id="UP000254047"/>
    </source>
</evidence>
<proteinExistence type="predicted"/>
<dbReference type="InterPro" id="IPR043733">
    <property type="entry name" value="DUF5677"/>
</dbReference>
<protein>
    <submittedName>
        <fullName evidence="1">Uncharacterized protein</fullName>
    </submittedName>
</protein>
<accession>A0A380G3C0</accession>
<dbReference type="AlphaFoldDB" id="A0A380G3C0"/>
<dbReference type="Proteomes" id="UP000297598">
    <property type="component" value="Unassembled WGS sequence"/>
</dbReference>
<evidence type="ECO:0000313" key="2">
    <source>
        <dbReference type="EMBL" id="TGE18844.1"/>
    </source>
</evidence>
<dbReference type="RefSeq" id="WP_115359136.1">
    <property type="nucleotide sequence ID" value="NZ_SRLF01000003.1"/>
</dbReference>
<keyword evidence="4" id="KW-1185">Reference proteome</keyword>
<dbReference type="Proteomes" id="UP000254047">
    <property type="component" value="Unassembled WGS sequence"/>
</dbReference>